<feature type="domain" description="Nitroreductase" evidence="5">
    <location>
        <begin position="8"/>
        <end position="172"/>
    </location>
</feature>
<organism evidence="6 7">
    <name type="scientific">Nonomuraea endophytica</name>
    <dbReference type="NCBI Taxonomy" id="714136"/>
    <lineage>
        <taxon>Bacteria</taxon>
        <taxon>Bacillati</taxon>
        <taxon>Actinomycetota</taxon>
        <taxon>Actinomycetes</taxon>
        <taxon>Streptosporangiales</taxon>
        <taxon>Streptosporangiaceae</taxon>
        <taxon>Nonomuraea</taxon>
    </lineage>
</organism>
<dbReference type="InterPro" id="IPR000415">
    <property type="entry name" value="Nitroreductase-like"/>
</dbReference>
<dbReference type="Proteomes" id="UP000568380">
    <property type="component" value="Unassembled WGS sequence"/>
</dbReference>
<evidence type="ECO:0000256" key="2">
    <source>
        <dbReference type="ARBA" id="ARBA00022643"/>
    </source>
</evidence>
<keyword evidence="2" id="KW-0288">FMN</keyword>
<evidence type="ECO:0000256" key="4">
    <source>
        <dbReference type="SAM" id="MobiDB-lite"/>
    </source>
</evidence>
<evidence type="ECO:0000313" key="6">
    <source>
        <dbReference type="EMBL" id="MBB5078643.1"/>
    </source>
</evidence>
<dbReference type="Pfam" id="PF00881">
    <property type="entry name" value="Nitroreductase"/>
    <property type="match status" value="1"/>
</dbReference>
<dbReference type="InterPro" id="IPR050627">
    <property type="entry name" value="Nitroreductase/BluB"/>
</dbReference>
<dbReference type="RefSeq" id="WP_221340612.1">
    <property type="nucleotide sequence ID" value="NZ_JACHIN010000005.1"/>
</dbReference>
<evidence type="ECO:0000259" key="5">
    <source>
        <dbReference type="Pfam" id="PF00881"/>
    </source>
</evidence>
<dbReference type="InterPro" id="IPR029479">
    <property type="entry name" value="Nitroreductase"/>
</dbReference>
<dbReference type="AlphaFoldDB" id="A0A7W8A345"/>
<protein>
    <submittedName>
        <fullName evidence="6">Nitroreductase</fullName>
    </submittedName>
</protein>
<keyword evidence="7" id="KW-1185">Reference proteome</keyword>
<evidence type="ECO:0000256" key="1">
    <source>
        <dbReference type="ARBA" id="ARBA00022630"/>
    </source>
</evidence>
<dbReference type="PANTHER" id="PTHR23026:SF90">
    <property type="entry name" value="IODOTYROSINE DEIODINASE 1"/>
    <property type="match status" value="1"/>
</dbReference>
<keyword evidence="3" id="KW-0560">Oxidoreductase</keyword>
<comment type="caution">
    <text evidence="6">The sequence shown here is derived from an EMBL/GenBank/DDBJ whole genome shotgun (WGS) entry which is preliminary data.</text>
</comment>
<dbReference type="Gene3D" id="3.40.109.10">
    <property type="entry name" value="NADH Oxidase"/>
    <property type="match status" value="1"/>
</dbReference>
<accession>A0A7W8A345</accession>
<name>A0A7W8A345_9ACTN</name>
<dbReference type="CDD" id="cd02062">
    <property type="entry name" value="Nitro_FMN_reductase"/>
    <property type="match status" value="1"/>
</dbReference>
<feature type="region of interest" description="Disordered" evidence="4">
    <location>
        <begin position="178"/>
        <end position="201"/>
    </location>
</feature>
<evidence type="ECO:0000256" key="3">
    <source>
        <dbReference type="ARBA" id="ARBA00023002"/>
    </source>
</evidence>
<proteinExistence type="predicted"/>
<evidence type="ECO:0000313" key="7">
    <source>
        <dbReference type="Proteomes" id="UP000568380"/>
    </source>
</evidence>
<dbReference type="GO" id="GO:0016491">
    <property type="term" value="F:oxidoreductase activity"/>
    <property type="evidence" value="ECO:0007669"/>
    <property type="project" value="UniProtKB-KW"/>
</dbReference>
<dbReference type="SUPFAM" id="SSF55469">
    <property type="entry name" value="FMN-dependent nitroreductase-like"/>
    <property type="match status" value="1"/>
</dbReference>
<dbReference type="EMBL" id="JACHIN010000005">
    <property type="protein sequence ID" value="MBB5078643.1"/>
    <property type="molecule type" value="Genomic_DNA"/>
</dbReference>
<sequence>MTEFQEVVRRRRMVRNYDPDRPVPAEVRERILGNALHAPSAGFSQGWAFLVLEEPQDIERFWKLSSDEADEWGKGLRRAPLLIIPLSHKQAYLDRYAAPDKGWTDKDENRWPVPYWDIDTGMASLLMLLTAVDEGLGACFFGVPPGDRTAQLKESFGVPDAYTPIGVISVGYRAQDKASPSLKRGRKPTGEVVHRGAWGRH</sequence>
<reference evidence="6 7" key="1">
    <citation type="submission" date="2020-08" db="EMBL/GenBank/DDBJ databases">
        <title>Genomic Encyclopedia of Type Strains, Phase IV (KMG-IV): sequencing the most valuable type-strain genomes for metagenomic binning, comparative biology and taxonomic classification.</title>
        <authorList>
            <person name="Goeker M."/>
        </authorList>
    </citation>
    <scope>NUCLEOTIDE SEQUENCE [LARGE SCALE GENOMIC DNA]</scope>
    <source>
        <strain evidence="6 7">DSM 45385</strain>
    </source>
</reference>
<keyword evidence="1" id="KW-0285">Flavoprotein</keyword>
<dbReference type="PANTHER" id="PTHR23026">
    <property type="entry name" value="NADPH NITROREDUCTASE"/>
    <property type="match status" value="1"/>
</dbReference>
<gene>
    <name evidence="6" type="ORF">HNR40_004129</name>
</gene>